<dbReference type="Gene3D" id="3.80.10.10">
    <property type="entry name" value="Ribonuclease Inhibitor"/>
    <property type="match status" value="2"/>
</dbReference>
<dbReference type="PROSITE" id="PS51450">
    <property type="entry name" value="LRR"/>
    <property type="match status" value="4"/>
</dbReference>
<dbReference type="Pfam" id="PF00787">
    <property type="entry name" value="PX"/>
    <property type="match status" value="1"/>
</dbReference>
<sequence>MAFPRFFELSSDWPTVTDDKTVQKKEGRDSGEGAGGRAGGGTGEERAPTSRNDCGIVGLSIAKPSSNPLRATRDQYLFYSAVYMHGKREIADFKSAVHHRRLSHFRRSSARFCGGFQIRNMALLDIESISPQMDNSFNAKILNYKIVDDGKFALYTIQITVDSYTWTVERRYSEFDLMDMRRFPDRKKSFLPPKRLIRNLDTEFLEERRLELEKYCRALLELEVWYQKQKKVNSLPLLTAKFFDFHQYEIHSIVDDLSVRLGGVGEEWLTNSESSPKYFEFTPIEMHAITERLRLPEPTAPDPRMVADLGNTIDFLHRVRALKIRGAKGYVGTSNIVWNSLSYSLHFCKNLLALWISDSDVSRVCGLGSVRRTLRRLVIHYSMNNLRDLLLDDEPILPISEMERWASLEEVDFSFNELKSIDESICLLGDVKKVNFSHNNILDIGPHLQHLTCLTELDLSSNGISSVQHWNELLGNLKKLILANNAIKDVSGLSRLYSLEYLDLKNNAIENVASVHPLGGLPCLEVLHLRGNPVRKVVEYRTRVLEAFGERSWEVKLDGKAPDDRERDTIRLRLALRRAKEEKEEKERKRREKIEEKIR</sequence>
<dbReference type="InterPro" id="IPR001683">
    <property type="entry name" value="PX_dom"/>
</dbReference>
<evidence type="ECO:0000313" key="6">
    <source>
        <dbReference type="Proteomes" id="UP000024635"/>
    </source>
</evidence>
<dbReference type="SMART" id="SM00365">
    <property type="entry name" value="LRR_SD22"/>
    <property type="match status" value="3"/>
</dbReference>
<feature type="compositionally biased region" description="Basic and acidic residues" evidence="3">
    <location>
        <begin position="17"/>
        <end position="31"/>
    </location>
</feature>
<evidence type="ECO:0000256" key="3">
    <source>
        <dbReference type="SAM" id="MobiDB-lite"/>
    </source>
</evidence>
<dbReference type="GO" id="GO:0005737">
    <property type="term" value="C:cytoplasm"/>
    <property type="evidence" value="ECO:0007669"/>
    <property type="project" value="TreeGrafter"/>
</dbReference>
<feature type="region of interest" description="Disordered" evidence="3">
    <location>
        <begin position="579"/>
        <end position="599"/>
    </location>
</feature>
<dbReference type="InterPro" id="IPR036871">
    <property type="entry name" value="PX_dom_sf"/>
</dbReference>
<dbReference type="SUPFAM" id="SSF64268">
    <property type="entry name" value="PX domain"/>
    <property type="match status" value="1"/>
</dbReference>
<evidence type="ECO:0000259" key="4">
    <source>
        <dbReference type="PROSITE" id="PS50195"/>
    </source>
</evidence>
<proteinExistence type="predicted"/>
<keyword evidence="6" id="KW-1185">Reference proteome</keyword>
<dbReference type="PANTHER" id="PTHR15454">
    <property type="entry name" value="NISCHARIN RELATED"/>
    <property type="match status" value="1"/>
</dbReference>
<evidence type="ECO:0000256" key="2">
    <source>
        <dbReference type="ARBA" id="ARBA00022737"/>
    </source>
</evidence>
<dbReference type="InterPro" id="IPR025875">
    <property type="entry name" value="Leu-rich_rpt_4"/>
</dbReference>
<dbReference type="SUPFAM" id="SSF52075">
    <property type="entry name" value="Outer arm dynein light chain 1"/>
    <property type="match status" value="1"/>
</dbReference>
<keyword evidence="1" id="KW-0433">Leucine-rich repeat</keyword>
<keyword evidence="2" id="KW-0677">Repeat</keyword>
<dbReference type="AlphaFoldDB" id="A0A016VEV4"/>
<accession>A0A016VEV4</accession>
<feature type="region of interest" description="Disordered" evidence="3">
    <location>
        <begin position="17"/>
        <end position="51"/>
    </location>
</feature>
<feature type="domain" description="PX" evidence="4">
    <location>
        <begin position="133"/>
        <end position="249"/>
    </location>
</feature>
<dbReference type="OrthoDB" id="430293at2759"/>
<dbReference type="Proteomes" id="UP000024635">
    <property type="component" value="Unassembled WGS sequence"/>
</dbReference>
<dbReference type="EMBL" id="JARK01001347">
    <property type="protein sequence ID" value="EYC26154.1"/>
    <property type="molecule type" value="Genomic_DNA"/>
</dbReference>
<organism evidence="5 6">
    <name type="scientific">Ancylostoma ceylanicum</name>
    <dbReference type="NCBI Taxonomy" id="53326"/>
    <lineage>
        <taxon>Eukaryota</taxon>
        <taxon>Metazoa</taxon>
        <taxon>Ecdysozoa</taxon>
        <taxon>Nematoda</taxon>
        <taxon>Chromadorea</taxon>
        <taxon>Rhabditida</taxon>
        <taxon>Rhabditina</taxon>
        <taxon>Rhabditomorpha</taxon>
        <taxon>Strongyloidea</taxon>
        <taxon>Ancylostomatidae</taxon>
        <taxon>Ancylostomatinae</taxon>
        <taxon>Ancylostoma</taxon>
    </lineage>
</organism>
<comment type="caution">
    <text evidence="5">The sequence shown here is derived from an EMBL/GenBank/DDBJ whole genome shotgun (WGS) entry which is preliminary data.</text>
</comment>
<dbReference type="InterPro" id="IPR001611">
    <property type="entry name" value="Leu-rich_rpt"/>
</dbReference>
<dbReference type="SMART" id="SM00312">
    <property type="entry name" value="PX"/>
    <property type="match status" value="1"/>
</dbReference>
<feature type="compositionally biased region" description="Gly residues" evidence="3">
    <location>
        <begin position="32"/>
        <end position="42"/>
    </location>
</feature>
<dbReference type="Pfam" id="PF13516">
    <property type="entry name" value="LRR_6"/>
    <property type="match status" value="1"/>
</dbReference>
<dbReference type="Gene3D" id="3.30.1520.10">
    <property type="entry name" value="Phox-like domain"/>
    <property type="match status" value="1"/>
</dbReference>
<dbReference type="Pfam" id="PF12799">
    <property type="entry name" value="LRR_4"/>
    <property type="match status" value="1"/>
</dbReference>
<protein>
    <recommendedName>
        <fullName evidence="4">PX domain-containing protein</fullName>
    </recommendedName>
</protein>
<reference evidence="6" key="1">
    <citation type="journal article" date="2015" name="Nat. Genet.">
        <title>The genome and transcriptome of the zoonotic hookworm Ancylostoma ceylanicum identify infection-specific gene families.</title>
        <authorList>
            <person name="Schwarz E.M."/>
            <person name="Hu Y."/>
            <person name="Antoshechkin I."/>
            <person name="Miller M.M."/>
            <person name="Sternberg P.W."/>
            <person name="Aroian R.V."/>
        </authorList>
    </citation>
    <scope>NUCLEOTIDE SEQUENCE</scope>
    <source>
        <strain evidence="6">HY135</strain>
    </source>
</reference>
<dbReference type="STRING" id="53326.A0A016VEV4"/>
<evidence type="ECO:0000313" key="5">
    <source>
        <dbReference type="EMBL" id="EYC26154.1"/>
    </source>
</evidence>
<dbReference type="PANTHER" id="PTHR15454:SF35">
    <property type="entry name" value="NISCHARIN"/>
    <property type="match status" value="1"/>
</dbReference>
<dbReference type="GO" id="GO:0035091">
    <property type="term" value="F:phosphatidylinositol binding"/>
    <property type="evidence" value="ECO:0007669"/>
    <property type="project" value="InterPro"/>
</dbReference>
<gene>
    <name evidence="5" type="primary">Acey_s0011.g1588</name>
    <name evidence="5" type="synonym">Acey-F13E9.1</name>
    <name evidence="5" type="ORF">Y032_0011g1588</name>
</gene>
<evidence type="ECO:0000256" key="1">
    <source>
        <dbReference type="ARBA" id="ARBA00022614"/>
    </source>
</evidence>
<name>A0A016VEV4_9BILA</name>
<dbReference type="PROSITE" id="PS50195">
    <property type="entry name" value="PX"/>
    <property type="match status" value="1"/>
</dbReference>
<dbReference type="InterPro" id="IPR032675">
    <property type="entry name" value="LRR_dom_sf"/>
</dbReference>